<reference evidence="4" key="1">
    <citation type="submission" date="2022-04" db="EMBL/GenBank/DDBJ databases">
        <title>Complete genome sequences of Ezakiella coagulans and Fenollaria massiliensis.</title>
        <authorList>
            <person name="France M.T."/>
            <person name="Clifford J."/>
            <person name="Narina S."/>
            <person name="Rutt L."/>
            <person name="Ravel J."/>
        </authorList>
    </citation>
    <scope>NUCLEOTIDE SEQUENCE</scope>
    <source>
        <strain evidence="4">C0061C2</strain>
    </source>
</reference>
<dbReference type="AlphaFoldDB" id="A0A9E7IXQ9"/>
<dbReference type="EC" id="5.2.1.8" evidence="4"/>
<dbReference type="Proteomes" id="UP000831151">
    <property type="component" value="Chromosome"/>
</dbReference>
<evidence type="ECO:0000256" key="1">
    <source>
        <dbReference type="PROSITE-ProRule" id="PRU00278"/>
    </source>
</evidence>
<dbReference type="PROSITE" id="PS01096">
    <property type="entry name" value="PPIC_PPIASE_1"/>
    <property type="match status" value="1"/>
</dbReference>
<accession>A0A9E7IXQ9</accession>
<evidence type="ECO:0000256" key="2">
    <source>
        <dbReference type="SAM" id="Coils"/>
    </source>
</evidence>
<proteinExistence type="predicted"/>
<evidence type="ECO:0000313" key="5">
    <source>
        <dbReference type="Proteomes" id="UP000831151"/>
    </source>
</evidence>
<dbReference type="GO" id="GO:0003755">
    <property type="term" value="F:peptidyl-prolyl cis-trans isomerase activity"/>
    <property type="evidence" value="ECO:0007669"/>
    <property type="project" value="UniProtKB-KW"/>
</dbReference>
<sequence>MEINKEIVAKVCGKEIKKEDVVNFANMLGPQLTMQFQSKDGVKKLVEEMVNQAMLYNQAIDEKLDESEEYKREIAKAKENILTNMAFKKALECDEATDEELKNYYEEFKNEFSEPESRSASHILVDNEAKAKDIKAKIDKGEDFASLAKEHSACPSKANGGDLGTFHRGQMVKEFDDKVFSMNIGEISEPVKTQFGYHIIKLNKINEAKNKSFDEVKDEVRAHVMQIKQMNAFKKVIDSLKDKYKPEIFV</sequence>
<gene>
    <name evidence="4" type="ORF">M1R53_03840</name>
</gene>
<dbReference type="KEGG" id="fms:M1R53_03840"/>
<dbReference type="PANTHER" id="PTHR47245">
    <property type="entry name" value="PEPTIDYLPROLYL ISOMERASE"/>
    <property type="match status" value="1"/>
</dbReference>
<keyword evidence="2" id="KW-0175">Coiled coil</keyword>
<feature type="domain" description="PpiC" evidence="3">
    <location>
        <begin position="115"/>
        <end position="204"/>
    </location>
</feature>
<dbReference type="Gene3D" id="1.10.8.1040">
    <property type="match status" value="1"/>
</dbReference>
<name>A0A9E7IXQ9_9FIRM</name>
<dbReference type="PANTHER" id="PTHR47245:SF2">
    <property type="entry name" value="PEPTIDYL-PROLYL CIS-TRANS ISOMERASE HP_0175-RELATED"/>
    <property type="match status" value="1"/>
</dbReference>
<evidence type="ECO:0000313" key="4">
    <source>
        <dbReference type="EMBL" id="UQK59786.1"/>
    </source>
</evidence>
<keyword evidence="1" id="KW-0697">Rotamase</keyword>
<protein>
    <submittedName>
        <fullName evidence="4">Peptidylprolyl isomerase</fullName>
        <ecNumber evidence="4">5.2.1.8</ecNumber>
    </submittedName>
</protein>
<dbReference type="SUPFAM" id="SSF54534">
    <property type="entry name" value="FKBP-like"/>
    <property type="match status" value="1"/>
</dbReference>
<organism evidence="4 5">
    <name type="scientific">Fenollaria massiliensis</name>
    <dbReference type="NCBI Taxonomy" id="938288"/>
    <lineage>
        <taxon>Bacteria</taxon>
        <taxon>Bacillati</taxon>
        <taxon>Bacillota</taxon>
        <taxon>Clostridia</taxon>
        <taxon>Eubacteriales</taxon>
        <taxon>Fenollaria</taxon>
    </lineage>
</organism>
<dbReference type="Gene3D" id="3.10.50.40">
    <property type="match status" value="1"/>
</dbReference>
<dbReference type="InterPro" id="IPR046357">
    <property type="entry name" value="PPIase_dom_sf"/>
</dbReference>
<dbReference type="RefSeq" id="WP_070598804.1">
    <property type="nucleotide sequence ID" value="NZ_CP096649.1"/>
</dbReference>
<feature type="coiled-coil region" evidence="2">
    <location>
        <begin position="53"/>
        <end position="80"/>
    </location>
</feature>
<keyword evidence="1 4" id="KW-0413">Isomerase</keyword>
<dbReference type="SUPFAM" id="SSF109998">
    <property type="entry name" value="Triger factor/SurA peptide-binding domain-like"/>
    <property type="match status" value="1"/>
</dbReference>
<evidence type="ECO:0000259" key="3">
    <source>
        <dbReference type="PROSITE" id="PS50198"/>
    </source>
</evidence>
<dbReference type="InterPro" id="IPR050245">
    <property type="entry name" value="PrsA_foldase"/>
</dbReference>
<dbReference type="EMBL" id="CP096649">
    <property type="protein sequence ID" value="UQK59786.1"/>
    <property type="molecule type" value="Genomic_DNA"/>
</dbReference>
<keyword evidence="5" id="KW-1185">Reference proteome</keyword>
<dbReference type="InterPro" id="IPR000297">
    <property type="entry name" value="PPIase_PpiC"/>
</dbReference>
<dbReference type="PROSITE" id="PS50198">
    <property type="entry name" value="PPIC_PPIASE_2"/>
    <property type="match status" value="1"/>
</dbReference>
<dbReference type="InterPro" id="IPR027304">
    <property type="entry name" value="Trigger_fact/SurA_dom_sf"/>
</dbReference>
<dbReference type="Pfam" id="PF13145">
    <property type="entry name" value="Rotamase_2"/>
    <property type="match status" value="1"/>
</dbReference>
<dbReference type="InterPro" id="IPR023058">
    <property type="entry name" value="PPIase_PpiC_CS"/>
</dbReference>